<organism evidence="3 4">
    <name type="scientific">Actinoplanes friuliensis DSM 7358</name>
    <dbReference type="NCBI Taxonomy" id="1246995"/>
    <lineage>
        <taxon>Bacteria</taxon>
        <taxon>Bacillati</taxon>
        <taxon>Actinomycetota</taxon>
        <taxon>Actinomycetes</taxon>
        <taxon>Micromonosporales</taxon>
        <taxon>Micromonosporaceae</taxon>
        <taxon>Actinoplanes</taxon>
    </lineage>
</organism>
<dbReference type="Gene3D" id="3.40.50.720">
    <property type="entry name" value="NAD(P)-binding Rossmann-like Domain"/>
    <property type="match status" value="1"/>
</dbReference>
<proteinExistence type="predicted"/>
<reference evidence="3 4" key="1">
    <citation type="journal article" date="2014" name="J. Biotechnol.">
        <title>Complete genome sequence of the actinobacterium Actinoplanes friuliensis HAG 010964, producer of the lipopeptide antibiotic friulimycin.</title>
        <authorList>
            <person name="Ruckert C."/>
            <person name="Szczepanowski R."/>
            <person name="Albersmeier A."/>
            <person name="Goesmann A."/>
            <person name="Fischer N."/>
            <person name="Steinkamper A."/>
            <person name="Puhler A."/>
            <person name="Biener R."/>
            <person name="Schwartz D."/>
            <person name="Kalinowski J."/>
        </authorList>
    </citation>
    <scope>NUCLEOTIDE SEQUENCE [LARGE SCALE GENOMIC DNA]</scope>
    <source>
        <strain evidence="3 4">DSM 7358</strain>
    </source>
</reference>
<gene>
    <name evidence="3" type="ORF">AFR_03740</name>
</gene>
<feature type="domain" description="NmrA-like" evidence="2">
    <location>
        <begin position="87"/>
        <end position="205"/>
    </location>
</feature>
<dbReference type="PANTHER" id="PTHR43162">
    <property type="match status" value="1"/>
</dbReference>
<dbReference type="HOGENOM" id="CLU_007383_10_6_11"/>
<dbReference type="InterPro" id="IPR036291">
    <property type="entry name" value="NAD(P)-bd_dom_sf"/>
</dbReference>
<keyword evidence="4" id="KW-1185">Reference proteome</keyword>
<dbReference type="STRING" id="1246995.AFR_03740"/>
<feature type="region of interest" description="Disordered" evidence="1">
    <location>
        <begin position="1"/>
        <end position="21"/>
    </location>
</feature>
<evidence type="ECO:0000259" key="2">
    <source>
        <dbReference type="Pfam" id="PF05368"/>
    </source>
</evidence>
<dbReference type="InterPro" id="IPR051604">
    <property type="entry name" value="Ergot_Alk_Oxidoreductase"/>
</dbReference>
<sequence length="251" mass="26827">MERLTDQGRPVRVGSRSGKPPFDWNDESTWAPALEGVTAAYITYYPDLALPGAVAAVDGFARLAAHSGVEQLVLLSGRGEPEAEAAERAVQGAGTGWTVVRSSWFSQNFSESFLLDPVQLGDIALPAGDAREPFTDADDIADVVTAALVDSRHRGKVYEVTGPRLLSFAEVAAELSAATGRTITYTPVSRDEYSKVLEENGLPLEFADLFAGILDGRNAHLTDGVQQALGRAPKDFADYARESAAAGAWER</sequence>
<dbReference type="PANTHER" id="PTHR43162:SF1">
    <property type="entry name" value="PRESTALK A DIFFERENTIATION PROTEIN A"/>
    <property type="match status" value="1"/>
</dbReference>
<dbReference type="Proteomes" id="UP000017746">
    <property type="component" value="Chromosome"/>
</dbReference>
<dbReference type="EMBL" id="CP006272">
    <property type="protein sequence ID" value="AGZ39037.1"/>
    <property type="molecule type" value="Genomic_DNA"/>
</dbReference>
<dbReference type="InterPro" id="IPR008030">
    <property type="entry name" value="NmrA-like"/>
</dbReference>
<dbReference type="KEGG" id="afs:AFR_03740"/>
<dbReference type="AlphaFoldDB" id="U5VQG7"/>
<accession>U5VQG7</accession>
<dbReference type="SUPFAM" id="SSF51735">
    <property type="entry name" value="NAD(P)-binding Rossmann-fold domains"/>
    <property type="match status" value="1"/>
</dbReference>
<dbReference type="eggNOG" id="COG0702">
    <property type="taxonomic scope" value="Bacteria"/>
</dbReference>
<evidence type="ECO:0000313" key="4">
    <source>
        <dbReference type="Proteomes" id="UP000017746"/>
    </source>
</evidence>
<dbReference type="Pfam" id="PF05368">
    <property type="entry name" value="NmrA"/>
    <property type="match status" value="1"/>
</dbReference>
<name>U5VQG7_9ACTN</name>
<dbReference type="Gene3D" id="3.90.25.10">
    <property type="entry name" value="UDP-galactose 4-epimerase, domain 1"/>
    <property type="match status" value="1"/>
</dbReference>
<dbReference type="PATRIC" id="fig|1246995.3.peg.754"/>
<evidence type="ECO:0000313" key="3">
    <source>
        <dbReference type="EMBL" id="AGZ39037.1"/>
    </source>
</evidence>
<protein>
    <recommendedName>
        <fullName evidence="2">NmrA-like domain-containing protein</fullName>
    </recommendedName>
</protein>
<evidence type="ECO:0000256" key="1">
    <source>
        <dbReference type="SAM" id="MobiDB-lite"/>
    </source>
</evidence>